<protein>
    <submittedName>
        <fullName evidence="1">Uncharacterized protein</fullName>
    </submittedName>
</protein>
<accession>A0A0C1GS88</accession>
<sequence length="53" mass="5537">MPQFGECPLPSPPPQGRGWIAAGFTVTGGLKSNLDLLSLISGRLKNKKAANTT</sequence>
<proteinExistence type="predicted"/>
<dbReference type="Proteomes" id="UP000031390">
    <property type="component" value="Unassembled WGS sequence"/>
</dbReference>
<dbReference type="EMBL" id="JUFZ01000039">
    <property type="protein sequence ID" value="KIC09160.1"/>
    <property type="molecule type" value="Genomic_DNA"/>
</dbReference>
<evidence type="ECO:0000313" key="2">
    <source>
        <dbReference type="Proteomes" id="UP000031390"/>
    </source>
</evidence>
<reference evidence="1 2" key="1">
    <citation type="submission" date="2014-12" db="EMBL/GenBank/DDBJ databases">
        <title>Genome sequence of Morococcus cerebrosus.</title>
        <authorList>
            <person name="Shin S.-K."/>
            <person name="Yi H."/>
        </authorList>
    </citation>
    <scope>NUCLEOTIDE SEQUENCE [LARGE SCALE GENOMIC DNA]</scope>
    <source>
        <strain evidence="1 2">CIP 81.93</strain>
    </source>
</reference>
<comment type="caution">
    <text evidence="1">The sequence shown here is derived from an EMBL/GenBank/DDBJ whole genome shotgun (WGS) entry which is preliminary data.</text>
</comment>
<organism evidence="1 2">
    <name type="scientific">Morococcus cerebrosus</name>
    <dbReference type="NCBI Taxonomy" id="1056807"/>
    <lineage>
        <taxon>Bacteria</taxon>
        <taxon>Pseudomonadati</taxon>
        <taxon>Pseudomonadota</taxon>
        <taxon>Betaproteobacteria</taxon>
        <taxon>Neisseriales</taxon>
        <taxon>Neisseriaceae</taxon>
        <taxon>Morococcus</taxon>
    </lineage>
</organism>
<name>A0A0C1GS88_9NEIS</name>
<gene>
    <name evidence="1" type="ORF">MCC93_09750</name>
</gene>
<evidence type="ECO:0000313" key="1">
    <source>
        <dbReference type="EMBL" id="KIC09160.1"/>
    </source>
</evidence>
<dbReference type="AlphaFoldDB" id="A0A0C1GS88"/>